<keyword evidence="9" id="KW-1185">Reference proteome</keyword>
<dbReference type="Gene3D" id="1.10.3730.20">
    <property type="match status" value="1"/>
</dbReference>
<feature type="transmembrane region" description="Helical" evidence="6">
    <location>
        <begin position="67"/>
        <end position="84"/>
    </location>
</feature>
<evidence type="ECO:0000256" key="1">
    <source>
        <dbReference type="ARBA" id="ARBA00004651"/>
    </source>
</evidence>
<dbReference type="SUPFAM" id="SSF103481">
    <property type="entry name" value="Multidrug resistance efflux transporter EmrE"/>
    <property type="match status" value="2"/>
</dbReference>
<organism evidence="8 9">
    <name type="scientific">Mesorhizobium shangrilense</name>
    <dbReference type="NCBI Taxonomy" id="460060"/>
    <lineage>
        <taxon>Bacteria</taxon>
        <taxon>Pseudomonadati</taxon>
        <taxon>Pseudomonadota</taxon>
        <taxon>Alphaproteobacteria</taxon>
        <taxon>Hyphomicrobiales</taxon>
        <taxon>Phyllobacteriaceae</taxon>
        <taxon>Mesorhizobium</taxon>
    </lineage>
</organism>
<dbReference type="PANTHER" id="PTHR42920">
    <property type="entry name" value="OS03G0707200 PROTEIN-RELATED"/>
    <property type="match status" value="1"/>
</dbReference>
<dbReference type="InterPro" id="IPR000620">
    <property type="entry name" value="EamA_dom"/>
</dbReference>
<keyword evidence="5 6" id="KW-0472">Membrane</keyword>
<dbReference type="Proteomes" id="UP001548832">
    <property type="component" value="Unassembled WGS sequence"/>
</dbReference>
<name>A0ABV2DID7_9HYPH</name>
<feature type="transmembrane region" description="Helical" evidence="6">
    <location>
        <begin position="141"/>
        <end position="159"/>
    </location>
</feature>
<dbReference type="PANTHER" id="PTHR42920:SF5">
    <property type="entry name" value="EAMA DOMAIN-CONTAINING PROTEIN"/>
    <property type="match status" value="1"/>
</dbReference>
<evidence type="ECO:0000256" key="6">
    <source>
        <dbReference type="SAM" id="Phobius"/>
    </source>
</evidence>
<proteinExistence type="predicted"/>
<dbReference type="RefSeq" id="WP_354461718.1">
    <property type="nucleotide sequence ID" value="NZ_JBEWSZ010000001.1"/>
</dbReference>
<evidence type="ECO:0000259" key="7">
    <source>
        <dbReference type="Pfam" id="PF00892"/>
    </source>
</evidence>
<dbReference type="Pfam" id="PF00892">
    <property type="entry name" value="EamA"/>
    <property type="match status" value="1"/>
</dbReference>
<protein>
    <submittedName>
        <fullName evidence="8">EamA family transporter</fullName>
    </submittedName>
</protein>
<keyword evidence="2" id="KW-1003">Cell membrane</keyword>
<evidence type="ECO:0000313" key="8">
    <source>
        <dbReference type="EMBL" id="MET2829801.1"/>
    </source>
</evidence>
<evidence type="ECO:0000313" key="9">
    <source>
        <dbReference type="Proteomes" id="UP001548832"/>
    </source>
</evidence>
<keyword evidence="3 6" id="KW-0812">Transmembrane</keyword>
<sequence length="285" mass="29887">MSSFVPILALLAAMLSFQVGATLAKTLFSIFGAEGTAALRLCLGSLILIVTLKAWKARIDASNWQALLGYGITLAGMNLMYYMAVSRLPLGIASAIAFLGPLSVAVIFSRRPMDFLWVGLAAIGLLLLTPLGGPAQNLDPIGILWALGNAICWALYIILGKKAGQQHGGRTTALGMTIAALIALPIGLHQTETFMLDFGLVPLVLGMTILSTAIPFTLEMFALRNLPSRSLGTLMSLEPAIGALAGFAILSERLTILQALAIGLIVLASVGTAISTRSREIKAVG</sequence>
<evidence type="ECO:0000256" key="3">
    <source>
        <dbReference type="ARBA" id="ARBA00022692"/>
    </source>
</evidence>
<feature type="transmembrane region" description="Helical" evidence="6">
    <location>
        <begin position="230"/>
        <end position="250"/>
    </location>
</feature>
<feature type="transmembrane region" description="Helical" evidence="6">
    <location>
        <begin position="200"/>
        <end position="218"/>
    </location>
</feature>
<evidence type="ECO:0000256" key="2">
    <source>
        <dbReference type="ARBA" id="ARBA00022475"/>
    </source>
</evidence>
<gene>
    <name evidence="8" type="ORF">ABVQ20_22765</name>
</gene>
<keyword evidence="4 6" id="KW-1133">Transmembrane helix</keyword>
<dbReference type="InterPro" id="IPR051258">
    <property type="entry name" value="Diverse_Substrate_Transporter"/>
</dbReference>
<dbReference type="EMBL" id="JBEWSZ010000001">
    <property type="protein sequence ID" value="MET2829801.1"/>
    <property type="molecule type" value="Genomic_DNA"/>
</dbReference>
<feature type="transmembrane region" description="Helical" evidence="6">
    <location>
        <begin position="90"/>
        <end position="108"/>
    </location>
</feature>
<feature type="transmembrane region" description="Helical" evidence="6">
    <location>
        <begin position="37"/>
        <end position="55"/>
    </location>
</feature>
<feature type="transmembrane region" description="Helical" evidence="6">
    <location>
        <begin position="115"/>
        <end position="135"/>
    </location>
</feature>
<feature type="domain" description="EamA" evidence="7">
    <location>
        <begin position="141"/>
        <end position="271"/>
    </location>
</feature>
<evidence type="ECO:0000256" key="4">
    <source>
        <dbReference type="ARBA" id="ARBA00022989"/>
    </source>
</evidence>
<accession>A0ABV2DID7</accession>
<dbReference type="InterPro" id="IPR037185">
    <property type="entry name" value="EmrE-like"/>
</dbReference>
<comment type="caution">
    <text evidence="8">The sequence shown here is derived from an EMBL/GenBank/DDBJ whole genome shotgun (WGS) entry which is preliminary data.</text>
</comment>
<feature type="transmembrane region" description="Helical" evidence="6">
    <location>
        <begin position="171"/>
        <end position="188"/>
    </location>
</feature>
<comment type="subcellular location">
    <subcellularLocation>
        <location evidence="1">Cell membrane</location>
        <topology evidence="1">Multi-pass membrane protein</topology>
    </subcellularLocation>
</comment>
<feature type="transmembrane region" description="Helical" evidence="6">
    <location>
        <begin position="256"/>
        <end position="274"/>
    </location>
</feature>
<reference evidence="8 9" key="1">
    <citation type="submission" date="2024-06" db="EMBL/GenBank/DDBJ databases">
        <authorList>
            <person name="Kim D.-U."/>
        </authorList>
    </citation>
    <scope>NUCLEOTIDE SEQUENCE [LARGE SCALE GENOMIC DNA]</scope>
    <source>
        <strain evidence="8 9">KACC15460</strain>
    </source>
</reference>
<evidence type="ECO:0000256" key="5">
    <source>
        <dbReference type="ARBA" id="ARBA00023136"/>
    </source>
</evidence>